<dbReference type="EMBL" id="ML994611">
    <property type="protein sequence ID" value="KAF2194550.1"/>
    <property type="molecule type" value="Genomic_DNA"/>
</dbReference>
<reference evidence="1" key="1">
    <citation type="journal article" date="2020" name="Stud. Mycol.">
        <title>101 Dothideomycetes genomes: a test case for predicting lifestyles and emergence of pathogens.</title>
        <authorList>
            <person name="Haridas S."/>
            <person name="Albert R."/>
            <person name="Binder M."/>
            <person name="Bloem J."/>
            <person name="Labutti K."/>
            <person name="Salamov A."/>
            <person name="Andreopoulos B."/>
            <person name="Baker S."/>
            <person name="Barry K."/>
            <person name="Bills G."/>
            <person name="Bluhm B."/>
            <person name="Cannon C."/>
            <person name="Castanera R."/>
            <person name="Culley D."/>
            <person name="Daum C."/>
            <person name="Ezra D."/>
            <person name="Gonzalez J."/>
            <person name="Henrissat B."/>
            <person name="Kuo A."/>
            <person name="Liang C."/>
            <person name="Lipzen A."/>
            <person name="Lutzoni F."/>
            <person name="Magnuson J."/>
            <person name="Mondo S."/>
            <person name="Nolan M."/>
            <person name="Ohm R."/>
            <person name="Pangilinan J."/>
            <person name="Park H.-J."/>
            <person name="Ramirez L."/>
            <person name="Alfaro M."/>
            <person name="Sun H."/>
            <person name="Tritt A."/>
            <person name="Yoshinaga Y."/>
            <person name="Zwiers L.-H."/>
            <person name="Turgeon B."/>
            <person name="Goodwin S."/>
            <person name="Spatafora J."/>
            <person name="Crous P."/>
            <person name="Grigoriev I."/>
        </authorList>
    </citation>
    <scope>NUCLEOTIDE SEQUENCE</scope>
    <source>
        <strain evidence="1">CBS 207.26</strain>
    </source>
</reference>
<sequence>MDFNSVGAPVLYRLTEISQKGPVFGVIDLLAWTVAAIIIHHQAGLLDYISAVVPTERIIPRLRAPLVGRQLKQEIRQSTFLDSAGRRDRV</sequence>
<proteinExistence type="predicted"/>
<gene>
    <name evidence="1" type="ORF">K469DRAFT_706016</name>
</gene>
<dbReference type="Proteomes" id="UP000800200">
    <property type="component" value="Unassembled WGS sequence"/>
</dbReference>
<keyword evidence="2" id="KW-1185">Reference proteome</keyword>
<evidence type="ECO:0000313" key="2">
    <source>
        <dbReference type="Proteomes" id="UP000800200"/>
    </source>
</evidence>
<evidence type="ECO:0000313" key="1">
    <source>
        <dbReference type="EMBL" id="KAF2194550.1"/>
    </source>
</evidence>
<accession>A0A6A6EWR1</accession>
<protein>
    <submittedName>
        <fullName evidence="1">Uncharacterized protein</fullName>
    </submittedName>
</protein>
<organism evidence="1 2">
    <name type="scientific">Zopfia rhizophila CBS 207.26</name>
    <dbReference type="NCBI Taxonomy" id="1314779"/>
    <lineage>
        <taxon>Eukaryota</taxon>
        <taxon>Fungi</taxon>
        <taxon>Dikarya</taxon>
        <taxon>Ascomycota</taxon>
        <taxon>Pezizomycotina</taxon>
        <taxon>Dothideomycetes</taxon>
        <taxon>Dothideomycetes incertae sedis</taxon>
        <taxon>Zopfiaceae</taxon>
        <taxon>Zopfia</taxon>
    </lineage>
</organism>
<dbReference type="AlphaFoldDB" id="A0A6A6EWR1"/>
<name>A0A6A6EWR1_9PEZI</name>